<dbReference type="InParanoid" id="A0A1Q3AYE7"/>
<dbReference type="OrthoDB" id="1730132at2759"/>
<evidence type="ECO:0000313" key="3">
    <source>
        <dbReference type="Proteomes" id="UP000187406"/>
    </source>
</evidence>
<evidence type="ECO:0000256" key="1">
    <source>
        <dbReference type="SAM" id="MobiDB-lite"/>
    </source>
</evidence>
<sequence>MKNNYDYLNDKYQAWLSISQKTENIYDSATNTIHMSEIEWKDYIKMQGHLKAKCLKNSPLAFPNLCRALLDGATATGIHEWGPTSTNPRPTDGSGFSFLGDIDLDEIKDIPFNNPSTKVPNPSTPTSQFQIEASTSTFAEERSSKKRKSNHQKSNLDEELSNTLKEIVHKSHGLFVDECIEKLA</sequence>
<reference evidence="3" key="1">
    <citation type="submission" date="2016-04" db="EMBL/GenBank/DDBJ databases">
        <title>Cephalotus genome sequencing.</title>
        <authorList>
            <person name="Fukushima K."/>
            <person name="Hasebe M."/>
            <person name="Fang X."/>
        </authorList>
    </citation>
    <scope>NUCLEOTIDE SEQUENCE [LARGE SCALE GENOMIC DNA]</scope>
    <source>
        <strain evidence="3">cv. St1</strain>
    </source>
</reference>
<proteinExistence type="predicted"/>
<feature type="region of interest" description="Disordered" evidence="1">
    <location>
        <begin position="110"/>
        <end position="157"/>
    </location>
</feature>
<dbReference type="AlphaFoldDB" id="A0A1Q3AYE7"/>
<dbReference type="Proteomes" id="UP000187406">
    <property type="component" value="Unassembled WGS sequence"/>
</dbReference>
<accession>A0A1Q3AYE7</accession>
<dbReference type="PANTHER" id="PTHR31704:SF48">
    <property type="entry name" value="L10-INTERACTING MYB DOMAIN-CONTAINING PROTEIN-LIKE"/>
    <property type="match status" value="1"/>
</dbReference>
<name>A0A1Q3AYE7_CEPFO</name>
<dbReference type="EMBL" id="BDDD01000164">
    <property type="protein sequence ID" value="GAV60740.1"/>
    <property type="molecule type" value="Genomic_DNA"/>
</dbReference>
<feature type="compositionally biased region" description="Polar residues" evidence="1">
    <location>
        <begin position="113"/>
        <end position="138"/>
    </location>
</feature>
<keyword evidence="3" id="KW-1185">Reference proteome</keyword>
<comment type="caution">
    <text evidence="2">The sequence shown here is derived from an EMBL/GenBank/DDBJ whole genome shotgun (WGS) entry which is preliminary data.</text>
</comment>
<protein>
    <recommendedName>
        <fullName evidence="4">Myb_DNA-bind_3 domain-containing protein</fullName>
    </recommendedName>
</protein>
<dbReference type="PANTHER" id="PTHR31704">
    <property type="entry name" value="MYB/SANT-LIKE DNA-BINDING DOMAIN PROTEIN-RELATED"/>
    <property type="match status" value="1"/>
</dbReference>
<evidence type="ECO:0008006" key="4">
    <source>
        <dbReference type="Google" id="ProtNLM"/>
    </source>
</evidence>
<gene>
    <name evidence="2" type="ORF">CFOL_v3_04269</name>
</gene>
<organism evidence="2 3">
    <name type="scientific">Cephalotus follicularis</name>
    <name type="common">Albany pitcher plant</name>
    <dbReference type="NCBI Taxonomy" id="3775"/>
    <lineage>
        <taxon>Eukaryota</taxon>
        <taxon>Viridiplantae</taxon>
        <taxon>Streptophyta</taxon>
        <taxon>Embryophyta</taxon>
        <taxon>Tracheophyta</taxon>
        <taxon>Spermatophyta</taxon>
        <taxon>Magnoliopsida</taxon>
        <taxon>eudicotyledons</taxon>
        <taxon>Gunneridae</taxon>
        <taxon>Pentapetalae</taxon>
        <taxon>rosids</taxon>
        <taxon>fabids</taxon>
        <taxon>Oxalidales</taxon>
        <taxon>Cephalotaceae</taxon>
        <taxon>Cephalotus</taxon>
    </lineage>
</organism>
<evidence type="ECO:0000313" key="2">
    <source>
        <dbReference type="EMBL" id="GAV60740.1"/>
    </source>
</evidence>